<dbReference type="AlphaFoldDB" id="A0A855FXT5"/>
<dbReference type="Proteomes" id="UP000230463">
    <property type="component" value="Unassembled WGS sequence"/>
</dbReference>
<dbReference type="EMBL" id="MEIU01000064">
    <property type="protein sequence ID" value="PIT59055.1"/>
    <property type="molecule type" value="Genomic_DNA"/>
</dbReference>
<name>A0A855FXT5_9NEIS</name>
<protein>
    <submittedName>
        <fullName evidence="1">Uncharacterized protein</fullName>
    </submittedName>
</protein>
<proteinExistence type="predicted"/>
<evidence type="ECO:0000313" key="1">
    <source>
        <dbReference type="EMBL" id="PIT59055.1"/>
    </source>
</evidence>
<accession>A0A855FXT5</accession>
<gene>
    <name evidence="1" type="ORF">BHC57_10145</name>
</gene>
<organism evidence="1 2">
    <name type="scientific">Snodgrassella alvi</name>
    <dbReference type="NCBI Taxonomy" id="1196083"/>
    <lineage>
        <taxon>Bacteria</taxon>
        <taxon>Pseudomonadati</taxon>
        <taxon>Pseudomonadota</taxon>
        <taxon>Betaproteobacteria</taxon>
        <taxon>Neisseriales</taxon>
        <taxon>Neisseriaceae</taxon>
        <taxon>Snodgrassella</taxon>
    </lineage>
</organism>
<sequence>MMNEEWKPIFQIELMDIINSLHIKKLHVGSSDSLIYETMGEPELPVARLNRKSKIFSHLYGNVNILSENNTVISINIDMHGFRKKMVILGRINSWKLDNWLELSKIKDWNVNKFCDVVRLEGKGIVICLLPDGKVGMISLS</sequence>
<evidence type="ECO:0000313" key="2">
    <source>
        <dbReference type="Proteomes" id="UP000230463"/>
    </source>
</evidence>
<comment type="caution">
    <text evidence="1">The sequence shown here is derived from an EMBL/GenBank/DDBJ whole genome shotgun (WGS) entry which is preliminary data.</text>
</comment>
<reference evidence="1 2" key="1">
    <citation type="journal article" date="2017" name="MBio">
        <title>Type VI secretion-mediated competition in the bee gut microbiome.</title>
        <authorList>
            <person name="Steele M.I."/>
            <person name="Kwong W.K."/>
            <person name="Powell J.E."/>
            <person name="Whiteley M."/>
            <person name="Moran N.A."/>
        </authorList>
    </citation>
    <scope>NUCLEOTIDE SEQUENCE [LARGE SCALE GENOMIC DNA]</scope>
    <source>
        <strain evidence="1 2">HK3</strain>
    </source>
</reference>